<dbReference type="AlphaFoldDB" id="A0A2P2JEH0"/>
<protein>
    <submittedName>
        <fullName evidence="1">Uncharacterized protein MANES_14G053300</fullName>
    </submittedName>
</protein>
<reference evidence="1" key="1">
    <citation type="submission" date="2018-02" db="EMBL/GenBank/DDBJ databases">
        <title>Rhizophora mucronata_Transcriptome.</title>
        <authorList>
            <person name="Meera S.P."/>
            <person name="Sreeshan A."/>
            <person name="Augustine A."/>
        </authorList>
    </citation>
    <scope>NUCLEOTIDE SEQUENCE</scope>
    <source>
        <tissue evidence="1">Leaf</tissue>
    </source>
</reference>
<sequence>MLCSLGTWKNPNWDWATVTVGQKSSSM</sequence>
<proteinExistence type="predicted"/>
<accession>A0A2P2JEH0</accession>
<dbReference type="EMBL" id="GGEC01011398">
    <property type="protein sequence ID" value="MBW91881.1"/>
    <property type="molecule type" value="Transcribed_RNA"/>
</dbReference>
<organism evidence="1">
    <name type="scientific">Rhizophora mucronata</name>
    <name type="common">Asiatic mangrove</name>
    <dbReference type="NCBI Taxonomy" id="61149"/>
    <lineage>
        <taxon>Eukaryota</taxon>
        <taxon>Viridiplantae</taxon>
        <taxon>Streptophyta</taxon>
        <taxon>Embryophyta</taxon>
        <taxon>Tracheophyta</taxon>
        <taxon>Spermatophyta</taxon>
        <taxon>Magnoliopsida</taxon>
        <taxon>eudicotyledons</taxon>
        <taxon>Gunneridae</taxon>
        <taxon>Pentapetalae</taxon>
        <taxon>rosids</taxon>
        <taxon>fabids</taxon>
        <taxon>Malpighiales</taxon>
        <taxon>Rhizophoraceae</taxon>
        <taxon>Rhizophora</taxon>
    </lineage>
</organism>
<name>A0A2P2JEH0_RHIMU</name>
<evidence type="ECO:0000313" key="1">
    <source>
        <dbReference type="EMBL" id="MBW91881.1"/>
    </source>
</evidence>